<name>A0A3L7AU31_9MICO</name>
<dbReference type="Pfam" id="PF02624">
    <property type="entry name" value="YcaO"/>
    <property type="match status" value="1"/>
</dbReference>
<proteinExistence type="predicted"/>
<keyword evidence="3" id="KW-1185">Reference proteome</keyword>
<sequence length="584" mass="63125">MSGEFDAAKTTDDAPAAHWTDVRAQMPAEFPLSDGRNAHLVFCGGELSPEDPRIRTLISSGVPCLPVLSDGTFVFIGPLYDEVTGVMPIDHEVRLRAARQNSPIRDTTRERAPGDPVIGQLESRMIISAVGMIMDGLAKLPGRFVGREFELDLLALTIRIHPMLPLPNRVVAAYAGEHTWGDLVDERSGIITHVATAHDSGVISATARIADLSMFEPLWIDDRQGFGMSTRAGKHVEAAAVSEILEAYGGFLWESTAEHLEKRNGVVSVMGKDFVSGKARSVAASQIYLNWYRREGVMPSASTSTNISGIAAGPSLDFAVVSALQELIERDAMTVWWLNGPVLPRRVASRECLIRLGLLRRPGVALHFIDLPSPTGVPTVVAILAGMTPNPILGFSTRHTTELAEEKAALEALLLVRTVTGLDDPKSELWTAIIEGRVDRGALREWRQDRAYAMDFGGPHNVTDLLSQLQYNLDPHAAAEHKHIFSGPVTEQIVGEPLANASVSAYRDRLGATGIEVAWVDLTPPDLALCGAYVARVVGEEFVGNAPAAFAPVKSRRVVAAGIENGWRGPNEPFTPNAAPMPYA</sequence>
<accession>A0A3L7AU31</accession>
<dbReference type="OrthoDB" id="2379922at2"/>
<dbReference type="Gene3D" id="3.30.1330.230">
    <property type="match status" value="1"/>
</dbReference>
<evidence type="ECO:0000313" key="2">
    <source>
        <dbReference type="EMBL" id="RLP83061.1"/>
    </source>
</evidence>
<organism evidence="2 3">
    <name type="scientific">Mycetocola lacteus</name>
    <dbReference type="NCBI Taxonomy" id="76637"/>
    <lineage>
        <taxon>Bacteria</taxon>
        <taxon>Bacillati</taxon>
        <taxon>Actinomycetota</taxon>
        <taxon>Actinomycetes</taxon>
        <taxon>Micrococcales</taxon>
        <taxon>Microbacteriaceae</taxon>
        <taxon>Mycetocola</taxon>
    </lineage>
</organism>
<dbReference type="AlphaFoldDB" id="A0A3L7AU31"/>
<dbReference type="Gene3D" id="3.40.50.720">
    <property type="entry name" value="NAD(P)-binding Rossmann-like Domain"/>
    <property type="match status" value="1"/>
</dbReference>
<feature type="domain" description="YcaO" evidence="1">
    <location>
        <begin position="225"/>
        <end position="584"/>
    </location>
</feature>
<protein>
    <recommendedName>
        <fullName evidence="1">YcaO domain-containing protein</fullName>
    </recommendedName>
</protein>
<dbReference type="InterPro" id="IPR003776">
    <property type="entry name" value="YcaO-like_dom"/>
</dbReference>
<gene>
    <name evidence="2" type="ORF">D9V34_07415</name>
</gene>
<dbReference type="PROSITE" id="PS51664">
    <property type="entry name" value="YCAO"/>
    <property type="match status" value="1"/>
</dbReference>
<dbReference type="EMBL" id="RCUY01000005">
    <property type="protein sequence ID" value="RLP83061.1"/>
    <property type="molecule type" value="Genomic_DNA"/>
</dbReference>
<evidence type="ECO:0000259" key="1">
    <source>
        <dbReference type="PROSITE" id="PS51664"/>
    </source>
</evidence>
<evidence type="ECO:0000313" key="3">
    <source>
        <dbReference type="Proteomes" id="UP000269438"/>
    </source>
</evidence>
<comment type="caution">
    <text evidence="2">The sequence shown here is derived from an EMBL/GenBank/DDBJ whole genome shotgun (WGS) entry which is preliminary data.</text>
</comment>
<reference evidence="2 3" key="1">
    <citation type="submission" date="2018-10" db="EMBL/GenBank/DDBJ databases">
        <authorList>
            <person name="Li J."/>
        </authorList>
    </citation>
    <scope>NUCLEOTIDE SEQUENCE [LARGE SCALE GENOMIC DNA]</scope>
    <source>
        <strain evidence="2 3">JCM 11654</strain>
    </source>
</reference>
<dbReference type="Proteomes" id="UP000269438">
    <property type="component" value="Unassembled WGS sequence"/>
</dbReference>